<accession>V7HZ81</accession>
<dbReference type="Gene3D" id="3.40.50.300">
    <property type="entry name" value="P-loop containing nucleotide triphosphate hydrolases"/>
    <property type="match status" value="1"/>
</dbReference>
<protein>
    <submittedName>
        <fullName evidence="1">Uncharacterized protein</fullName>
    </submittedName>
</protein>
<gene>
    <name evidence="1" type="ORF">LEQ_1620c</name>
</gene>
<organism evidence="1 2">
    <name type="scientific">Ligilactobacillus equi DPC 6820</name>
    <dbReference type="NCBI Taxonomy" id="1392007"/>
    <lineage>
        <taxon>Bacteria</taxon>
        <taxon>Bacillati</taxon>
        <taxon>Bacillota</taxon>
        <taxon>Bacilli</taxon>
        <taxon>Lactobacillales</taxon>
        <taxon>Lactobacillaceae</taxon>
        <taxon>Ligilactobacillus</taxon>
    </lineage>
</organism>
<dbReference type="EMBL" id="AWWH01000063">
    <property type="protein sequence ID" value="ETA74600.1"/>
    <property type="molecule type" value="Genomic_DNA"/>
</dbReference>
<dbReference type="PATRIC" id="fig|1392007.3.peg.586"/>
<proteinExistence type="predicted"/>
<evidence type="ECO:0000313" key="1">
    <source>
        <dbReference type="EMBL" id="ETA74600.1"/>
    </source>
</evidence>
<keyword evidence="2" id="KW-1185">Reference proteome</keyword>
<dbReference type="AlphaFoldDB" id="V7HZ81"/>
<name>V7HZ81_9LACO</name>
<reference evidence="1 2" key="1">
    <citation type="journal article" date="2014" name="Genome Announc.">
        <title>The Genome of the Predominant Equine Lactobacillus Species, Lactobacillus equi, Is Reflective of Its Lifestyle Adaptations to an Herbivorous Host.</title>
        <authorList>
            <person name="O'Donnell M.M."/>
            <person name="Harris H.M."/>
            <person name="O'Toole P.W."/>
            <person name="Ross R.P."/>
        </authorList>
    </citation>
    <scope>NUCLEOTIDE SEQUENCE [LARGE SCALE GENOMIC DNA]</scope>
    <source>
        <strain evidence="1 2">DPC 6820</strain>
    </source>
</reference>
<comment type="caution">
    <text evidence="1">The sequence shown here is derived from an EMBL/GenBank/DDBJ whole genome shotgun (WGS) entry which is preliminary data.</text>
</comment>
<evidence type="ECO:0000313" key="2">
    <source>
        <dbReference type="Proteomes" id="UP000018559"/>
    </source>
</evidence>
<sequence>MVYKLIVKDSLEEKIMDMHAKKAKLADDILSGKGLQDATITREELLEII</sequence>
<dbReference type="InterPro" id="IPR027417">
    <property type="entry name" value="P-loop_NTPase"/>
</dbReference>
<dbReference type="Proteomes" id="UP000018559">
    <property type="component" value="Unassembled WGS sequence"/>
</dbReference>